<dbReference type="Gene3D" id="3.30.420.10">
    <property type="entry name" value="Ribonuclease H-like superfamily/Ribonuclease H"/>
    <property type="match status" value="1"/>
</dbReference>
<dbReference type="SUPFAM" id="SSF56672">
    <property type="entry name" value="DNA/RNA polymerases"/>
    <property type="match status" value="1"/>
</dbReference>
<dbReference type="InterPro" id="IPR043502">
    <property type="entry name" value="DNA/RNA_pol_sf"/>
</dbReference>
<dbReference type="OrthoDB" id="2320933at2759"/>
<dbReference type="GO" id="GO:0006302">
    <property type="term" value="P:double-strand break repair"/>
    <property type="evidence" value="ECO:0007669"/>
    <property type="project" value="TreeGrafter"/>
</dbReference>
<dbReference type="FunFam" id="1.20.1060.10:FF:000003">
    <property type="entry name" value="Helicase and polymerase-containing protein TEBICHI"/>
    <property type="match status" value="1"/>
</dbReference>
<dbReference type="Proteomes" id="UP000604825">
    <property type="component" value="Unassembled WGS sequence"/>
</dbReference>
<dbReference type="GO" id="GO:0006261">
    <property type="term" value="P:DNA-templated DNA replication"/>
    <property type="evidence" value="ECO:0007669"/>
    <property type="project" value="InterPro"/>
</dbReference>
<accession>A0A811S548</accession>
<dbReference type="GO" id="GO:0003676">
    <property type="term" value="F:nucleic acid binding"/>
    <property type="evidence" value="ECO:0007669"/>
    <property type="project" value="InterPro"/>
</dbReference>
<gene>
    <name evidence="1" type="ORF">NCGR_LOCUS60767</name>
</gene>
<dbReference type="PANTHER" id="PTHR10133:SF62">
    <property type="entry name" value="DNA POLYMERASE THETA"/>
    <property type="match status" value="1"/>
</dbReference>
<dbReference type="EMBL" id="CAJGYO010000018">
    <property type="protein sequence ID" value="CAD6336669.1"/>
    <property type="molecule type" value="Genomic_DNA"/>
</dbReference>
<evidence type="ECO:0000313" key="2">
    <source>
        <dbReference type="Proteomes" id="UP000604825"/>
    </source>
</evidence>
<dbReference type="InterPro" id="IPR036397">
    <property type="entry name" value="RNaseH_sf"/>
</dbReference>
<dbReference type="Gene3D" id="1.20.1060.10">
    <property type="entry name" value="Taq DNA Polymerase, Chain T, domain 4"/>
    <property type="match status" value="1"/>
</dbReference>
<protein>
    <submittedName>
        <fullName evidence="1">Uncharacterized protein</fullName>
    </submittedName>
</protein>
<dbReference type="PANTHER" id="PTHR10133">
    <property type="entry name" value="DNA POLYMERASE I"/>
    <property type="match status" value="1"/>
</dbReference>
<name>A0A811S548_9POAL</name>
<comment type="caution">
    <text evidence="1">The sequence shown here is derived from an EMBL/GenBank/DDBJ whole genome shotgun (WGS) entry which is preliminary data.</text>
</comment>
<evidence type="ECO:0000313" key="1">
    <source>
        <dbReference type="EMBL" id="CAD6336669.1"/>
    </source>
</evidence>
<dbReference type="AlphaFoldDB" id="A0A811S548"/>
<dbReference type="GO" id="GO:0003887">
    <property type="term" value="F:DNA-directed DNA polymerase activity"/>
    <property type="evidence" value="ECO:0007669"/>
    <property type="project" value="InterPro"/>
</dbReference>
<proteinExistence type="predicted"/>
<reference evidence="1" key="1">
    <citation type="submission" date="2020-10" db="EMBL/GenBank/DDBJ databases">
        <authorList>
            <person name="Han B."/>
            <person name="Lu T."/>
            <person name="Zhao Q."/>
            <person name="Huang X."/>
            <person name="Zhao Y."/>
        </authorList>
    </citation>
    <scope>NUCLEOTIDE SEQUENCE</scope>
</reference>
<keyword evidence="2" id="KW-1185">Reference proteome</keyword>
<organism evidence="1 2">
    <name type="scientific">Miscanthus lutarioriparius</name>
    <dbReference type="NCBI Taxonomy" id="422564"/>
    <lineage>
        <taxon>Eukaryota</taxon>
        <taxon>Viridiplantae</taxon>
        <taxon>Streptophyta</taxon>
        <taxon>Embryophyta</taxon>
        <taxon>Tracheophyta</taxon>
        <taxon>Spermatophyta</taxon>
        <taxon>Magnoliopsida</taxon>
        <taxon>Liliopsida</taxon>
        <taxon>Poales</taxon>
        <taxon>Poaceae</taxon>
        <taxon>PACMAD clade</taxon>
        <taxon>Panicoideae</taxon>
        <taxon>Andropogonodae</taxon>
        <taxon>Andropogoneae</taxon>
        <taxon>Saccharinae</taxon>
        <taxon>Miscanthus</taxon>
    </lineage>
</organism>
<dbReference type="InterPro" id="IPR002298">
    <property type="entry name" value="DNA_polymerase_A"/>
</dbReference>
<sequence>MDWIYVCWAWVLWPDEESRTVPNLEKFVKRRLHSEAAAAANRDGRWRNQMHKAAHNGCCRRAAQTRALYTVLKKLLTQNLSDLVETIEARWYNSYSYVNVLADMELWGIGADMDACLRARHIITKKLKELEKEAYRLAGKNFSLNATADIADILYTHLKLPVPKGCEKGSCILALTSSLWTI</sequence>